<keyword evidence="7" id="KW-1185">Reference proteome</keyword>
<accession>U4KY17</accession>
<reference evidence="6 7" key="1">
    <citation type="journal article" date="2013" name="PLoS Genet.">
        <title>The genome and development-dependent transcriptomes of Pyronema confluens: a window into fungal evolution.</title>
        <authorList>
            <person name="Traeger S."/>
            <person name="Altegoer F."/>
            <person name="Freitag M."/>
            <person name="Gabaldon T."/>
            <person name="Kempken F."/>
            <person name="Kumar A."/>
            <person name="Marcet-Houben M."/>
            <person name="Poggeler S."/>
            <person name="Stajich J.E."/>
            <person name="Nowrousian M."/>
        </authorList>
    </citation>
    <scope>NUCLEOTIDE SEQUENCE [LARGE SCALE GENOMIC DNA]</scope>
    <source>
        <strain evidence="7">CBS 100304</strain>
        <tissue evidence="6">Vegetative mycelium</tissue>
    </source>
</reference>
<dbReference type="EMBL" id="HF935319">
    <property type="protein sequence ID" value="CCX06851.1"/>
    <property type="molecule type" value="Genomic_DNA"/>
</dbReference>
<dbReference type="InterPro" id="IPR013763">
    <property type="entry name" value="Cyclin-like_dom"/>
</dbReference>
<dbReference type="Proteomes" id="UP000018144">
    <property type="component" value="Unassembled WGS sequence"/>
</dbReference>
<dbReference type="OrthoDB" id="25002at2759"/>
<dbReference type="GO" id="GO:0016538">
    <property type="term" value="F:cyclin-dependent protein serine/threonine kinase regulator activity"/>
    <property type="evidence" value="ECO:0007669"/>
    <property type="project" value="InterPro"/>
</dbReference>
<dbReference type="CDD" id="cd20545">
    <property type="entry name" value="CYCLIN_SpCG1C-like_rpt1"/>
    <property type="match status" value="1"/>
</dbReference>
<evidence type="ECO:0000256" key="1">
    <source>
        <dbReference type="ARBA" id="ARBA00008638"/>
    </source>
</evidence>
<evidence type="ECO:0000313" key="6">
    <source>
        <dbReference type="EMBL" id="CCX06851.1"/>
    </source>
</evidence>
<feature type="region of interest" description="Disordered" evidence="4">
    <location>
        <begin position="1"/>
        <end position="62"/>
    </location>
</feature>
<feature type="domain" description="Cyclin-like" evidence="5">
    <location>
        <begin position="102"/>
        <end position="202"/>
    </location>
</feature>
<dbReference type="InterPro" id="IPR006671">
    <property type="entry name" value="Cyclin_N"/>
</dbReference>
<dbReference type="PIRSF" id="PIRSF036580">
    <property type="entry name" value="Cyclin_L"/>
    <property type="match status" value="1"/>
</dbReference>
<dbReference type="Gene3D" id="1.10.472.10">
    <property type="entry name" value="Cyclin-like"/>
    <property type="match status" value="2"/>
</dbReference>
<gene>
    <name evidence="6" type="ORF">PCON_06438</name>
</gene>
<feature type="compositionally biased region" description="Polar residues" evidence="4">
    <location>
        <begin position="1"/>
        <end position="15"/>
    </location>
</feature>
<evidence type="ECO:0000256" key="3">
    <source>
        <dbReference type="RuleBase" id="RU000383"/>
    </source>
</evidence>
<dbReference type="SMART" id="SM00385">
    <property type="entry name" value="CYCLIN"/>
    <property type="match status" value="2"/>
</dbReference>
<comment type="similarity">
    <text evidence="1">Belongs to the cyclin family. Cyclin C subfamily.</text>
</comment>
<feature type="compositionally biased region" description="Acidic residues" evidence="4">
    <location>
        <begin position="436"/>
        <end position="447"/>
    </location>
</feature>
<organism evidence="6 7">
    <name type="scientific">Pyronema omphalodes (strain CBS 100304)</name>
    <name type="common">Pyronema confluens</name>
    <dbReference type="NCBI Taxonomy" id="1076935"/>
    <lineage>
        <taxon>Eukaryota</taxon>
        <taxon>Fungi</taxon>
        <taxon>Dikarya</taxon>
        <taxon>Ascomycota</taxon>
        <taxon>Pezizomycotina</taxon>
        <taxon>Pezizomycetes</taxon>
        <taxon>Pezizales</taxon>
        <taxon>Pyronemataceae</taxon>
        <taxon>Pyronema</taxon>
    </lineage>
</organism>
<dbReference type="InterPro" id="IPR036915">
    <property type="entry name" value="Cyclin-like_sf"/>
</dbReference>
<dbReference type="GO" id="GO:0006357">
    <property type="term" value="P:regulation of transcription by RNA polymerase II"/>
    <property type="evidence" value="ECO:0007669"/>
    <property type="project" value="InterPro"/>
</dbReference>
<sequence length="447" mass="51088">MPSNIAFTSPRPYSSSPTNHDTNTTRTSSSNSLHSHKHTGAERSHLPTPPPTRGKMGDHKTSTDYCNESQWLFTEEELRHTPSVEDGIAPELEREQRSKGCNFITQLGIQLKLPQITLATASTYLHRFYMQNSLKQHHYYETAAVCLFLATKVDENGRKFAHIVEACVRSAQKNLTLNVNREDREYWRWKDCILNKEEWLLESLCFDLMIDLPYNHLLGYLKKVGKLYSPEKPLPKELARAAWTFINDSTLTMLCMIYPSRIIGAAALYCAAKHIGINFPDQDGKPWWETIGVKITEIKKCCNYMALVYENNPLKNDDRIKYVATPESTEGTKTRQQEPSSPLSEKRPRDTSNGPEMENSDRKRPRIEDVRNGGEPPERTKGDRMDREDRGDRGEKGSQETLRSEPRDNGDRASRERDDDRGRDVARPASRPAAADDQDLEEGEVDD</sequence>
<evidence type="ECO:0000256" key="4">
    <source>
        <dbReference type="SAM" id="MobiDB-lite"/>
    </source>
</evidence>
<dbReference type="eggNOG" id="KOG0834">
    <property type="taxonomic scope" value="Eukaryota"/>
</dbReference>
<feature type="domain" description="Cyclin-like" evidence="5">
    <location>
        <begin position="219"/>
        <end position="307"/>
    </location>
</feature>
<proteinExistence type="inferred from homology"/>
<dbReference type="STRING" id="1076935.U4KY17"/>
<evidence type="ECO:0000256" key="2">
    <source>
        <dbReference type="ARBA" id="ARBA00014912"/>
    </source>
</evidence>
<dbReference type="InterPro" id="IPR043198">
    <property type="entry name" value="Cyclin/Ssn8"/>
</dbReference>
<evidence type="ECO:0000313" key="7">
    <source>
        <dbReference type="Proteomes" id="UP000018144"/>
    </source>
</evidence>
<evidence type="ECO:0000259" key="5">
    <source>
        <dbReference type="SMART" id="SM00385"/>
    </source>
</evidence>
<dbReference type="PANTHER" id="PTHR10026">
    <property type="entry name" value="CYCLIN"/>
    <property type="match status" value="1"/>
</dbReference>
<feature type="compositionally biased region" description="Basic and acidic residues" evidence="4">
    <location>
        <begin position="359"/>
        <end position="426"/>
    </location>
</feature>
<dbReference type="OMA" id="CNYMANI"/>
<dbReference type="AlphaFoldDB" id="U4KY17"/>
<keyword evidence="3" id="KW-0195">Cyclin</keyword>
<feature type="compositionally biased region" description="Low complexity" evidence="4">
    <location>
        <begin position="16"/>
        <end position="33"/>
    </location>
</feature>
<protein>
    <recommendedName>
        <fullName evidence="2">RNA polymerase II holoenzyme cyclin-like subunit</fullName>
    </recommendedName>
</protein>
<name>U4KY17_PYROM</name>
<dbReference type="SUPFAM" id="SSF47954">
    <property type="entry name" value="Cyclin-like"/>
    <property type="match status" value="2"/>
</dbReference>
<dbReference type="CDD" id="cd20546">
    <property type="entry name" value="CYCLIN_SpCG1C_ScCTK2-like_rpt2"/>
    <property type="match status" value="1"/>
</dbReference>
<dbReference type="Pfam" id="PF00134">
    <property type="entry name" value="Cyclin_N"/>
    <property type="match status" value="1"/>
</dbReference>
<feature type="region of interest" description="Disordered" evidence="4">
    <location>
        <begin position="324"/>
        <end position="447"/>
    </location>
</feature>